<dbReference type="EMBL" id="LZKJ01000058">
    <property type="protein sequence ID" value="OBI49862.1"/>
    <property type="molecule type" value="Genomic_DNA"/>
</dbReference>
<gene>
    <name evidence="1" type="ORF">A5707_15895</name>
</gene>
<comment type="caution">
    <text evidence="1">The sequence shown here is derived from an EMBL/GenBank/DDBJ whole genome shotgun (WGS) entry which is preliminary data.</text>
</comment>
<dbReference type="Proteomes" id="UP000093592">
    <property type="component" value="Unassembled WGS sequence"/>
</dbReference>
<evidence type="ECO:0000313" key="1">
    <source>
        <dbReference type="EMBL" id="OBI49862.1"/>
    </source>
</evidence>
<organism evidence="1 2">
    <name type="scientific">Mycobacterium kyorinense</name>
    <dbReference type="NCBI Taxonomy" id="487514"/>
    <lineage>
        <taxon>Bacteria</taxon>
        <taxon>Bacillati</taxon>
        <taxon>Actinomycetota</taxon>
        <taxon>Actinomycetes</taxon>
        <taxon>Mycobacteriales</taxon>
        <taxon>Mycobacteriaceae</taxon>
        <taxon>Mycobacterium</taxon>
    </lineage>
</organism>
<proteinExistence type="predicted"/>
<accession>A0A1A2ZK51</accession>
<dbReference type="OrthoDB" id="4629077at2"/>
<sequence length="69" mass="7812">MWNVPVSRDIDRYDTEQLRAALANVVRDQLSPGKRLLRVVSWCPNGGALFRPKPDARRFAVAYEVALSV</sequence>
<protein>
    <submittedName>
        <fullName evidence="1">Uncharacterized protein</fullName>
    </submittedName>
</protein>
<name>A0A1A2ZK51_9MYCO</name>
<evidence type="ECO:0000313" key="2">
    <source>
        <dbReference type="Proteomes" id="UP000093592"/>
    </source>
</evidence>
<dbReference type="AlphaFoldDB" id="A0A1A2ZK51"/>
<reference evidence="2" key="1">
    <citation type="submission" date="2016-06" db="EMBL/GenBank/DDBJ databases">
        <authorList>
            <person name="Sutton G."/>
            <person name="Brinkac L."/>
            <person name="Sanka R."/>
            <person name="Adams M."/>
            <person name="Lau E."/>
            <person name="Sam S."/>
            <person name="Sreng N."/>
            <person name="Him V."/>
            <person name="Kerleguer A."/>
            <person name="Cheng S."/>
        </authorList>
    </citation>
    <scope>NUCLEOTIDE SEQUENCE [LARGE SCALE GENOMIC DNA]</scope>
    <source>
        <strain evidence="2">E861</strain>
    </source>
</reference>